<gene>
    <name evidence="2" type="ORF">JYU29_03580</name>
</gene>
<reference evidence="2 3" key="1">
    <citation type="submission" date="2021-03" db="EMBL/GenBank/DDBJ databases">
        <title>Tianweitania aestuarii sp. nov., isolated from a tidal flat.</title>
        <authorList>
            <person name="Park S."/>
            <person name="Yoon J.-H."/>
        </authorList>
    </citation>
    <scope>NUCLEOTIDE SEQUENCE [LARGE SCALE GENOMIC DNA]</scope>
    <source>
        <strain evidence="2 3">BSSL-BM11</strain>
    </source>
</reference>
<dbReference type="RefSeq" id="WP_213983371.1">
    <property type="nucleotide sequence ID" value="NZ_JAFMNX010000001.1"/>
</dbReference>
<proteinExistence type="predicted"/>
<feature type="chain" id="PRO_5045403361" evidence="1">
    <location>
        <begin position="21"/>
        <end position="83"/>
    </location>
</feature>
<dbReference type="Proteomes" id="UP001297272">
    <property type="component" value="Unassembled WGS sequence"/>
</dbReference>
<organism evidence="2 3">
    <name type="scientific">Tianweitania aestuarii</name>
    <dbReference type="NCBI Taxonomy" id="2814886"/>
    <lineage>
        <taxon>Bacteria</taxon>
        <taxon>Pseudomonadati</taxon>
        <taxon>Pseudomonadota</taxon>
        <taxon>Alphaproteobacteria</taxon>
        <taxon>Hyphomicrobiales</taxon>
        <taxon>Phyllobacteriaceae</taxon>
        <taxon>Tianweitania</taxon>
    </lineage>
</organism>
<sequence length="83" mass="8847">MKTGLTAAALLLLSMVGAQAADTDGAIKSIDRTAMTITLEDGEKFKLPGEFDVSALEEGMDVVIAYDEVKGEKLITDMQLPDQ</sequence>
<comment type="caution">
    <text evidence="2">The sequence shown here is derived from an EMBL/GenBank/DDBJ whole genome shotgun (WGS) entry which is preliminary data.</text>
</comment>
<dbReference type="InterPro" id="IPR009780">
    <property type="entry name" value="DUF1344"/>
</dbReference>
<keyword evidence="1" id="KW-0732">Signal</keyword>
<evidence type="ECO:0000313" key="2">
    <source>
        <dbReference type="EMBL" id="MBS9719765.1"/>
    </source>
</evidence>
<evidence type="ECO:0000313" key="3">
    <source>
        <dbReference type="Proteomes" id="UP001297272"/>
    </source>
</evidence>
<accession>A0ABS5RSI7</accession>
<feature type="signal peptide" evidence="1">
    <location>
        <begin position="1"/>
        <end position="20"/>
    </location>
</feature>
<evidence type="ECO:0000256" key="1">
    <source>
        <dbReference type="SAM" id="SignalP"/>
    </source>
</evidence>
<protein>
    <submittedName>
        <fullName evidence="2">DUF1344 domain-containing protein</fullName>
    </submittedName>
</protein>
<name>A0ABS5RSI7_9HYPH</name>
<keyword evidence="3" id="KW-1185">Reference proteome</keyword>
<dbReference type="Pfam" id="PF07076">
    <property type="entry name" value="DUF1344"/>
    <property type="match status" value="1"/>
</dbReference>
<dbReference type="EMBL" id="JAFMNX010000001">
    <property type="protein sequence ID" value="MBS9719765.1"/>
    <property type="molecule type" value="Genomic_DNA"/>
</dbReference>